<gene>
    <name evidence="1" type="ORF">C5167_050568</name>
</gene>
<dbReference type="Proteomes" id="UP000316621">
    <property type="component" value="Chromosome 8"/>
</dbReference>
<dbReference type="Gramene" id="RZC75088">
    <property type="protein sequence ID" value="RZC75088"/>
    <property type="gene ID" value="C5167_050568"/>
</dbReference>
<name>A0A4Y7KSF3_PAPSO</name>
<evidence type="ECO:0000313" key="1">
    <source>
        <dbReference type="EMBL" id="RZC75088.1"/>
    </source>
</evidence>
<sequence>MVNVPTIIVKVKHSTIGEKVVAAALIPTHGMAAPNSNNASADGNIMEEAEENNYLFLSNVQKLITYRKGIIEHGRKNEKYESRQSGLQKPHKGLSLRLTFLDETSIRAYNTSSSDAIHSQLFTANITGLGFSFVGVSLTVHE</sequence>
<dbReference type="AlphaFoldDB" id="A0A4Y7KSF3"/>
<organism evidence="1 2">
    <name type="scientific">Papaver somniferum</name>
    <name type="common">Opium poppy</name>
    <dbReference type="NCBI Taxonomy" id="3469"/>
    <lineage>
        <taxon>Eukaryota</taxon>
        <taxon>Viridiplantae</taxon>
        <taxon>Streptophyta</taxon>
        <taxon>Embryophyta</taxon>
        <taxon>Tracheophyta</taxon>
        <taxon>Spermatophyta</taxon>
        <taxon>Magnoliopsida</taxon>
        <taxon>Ranunculales</taxon>
        <taxon>Papaveraceae</taxon>
        <taxon>Papaveroideae</taxon>
        <taxon>Papaver</taxon>
    </lineage>
</organism>
<reference evidence="1 2" key="1">
    <citation type="journal article" date="2018" name="Science">
        <title>The opium poppy genome and morphinan production.</title>
        <authorList>
            <person name="Guo L."/>
            <person name="Winzer T."/>
            <person name="Yang X."/>
            <person name="Li Y."/>
            <person name="Ning Z."/>
            <person name="He Z."/>
            <person name="Teodor R."/>
            <person name="Lu Y."/>
            <person name="Bowser T.A."/>
            <person name="Graham I.A."/>
            <person name="Ye K."/>
        </authorList>
    </citation>
    <scope>NUCLEOTIDE SEQUENCE [LARGE SCALE GENOMIC DNA]</scope>
    <source>
        <strain evidence="2">cv. HN1</strain>
        <tissue evidence="1">Leaves</tissue>
    </source>
</reference>
<protein>
    <submittedName>
        <fullName evidence="1">Uncharacterized protein</fullName>
    </submittedName>
</protein>
<proteinExistence type="predicted"/>
<accession>A0A4Y7KSF3</accession>
<evidence type="ECO:0000313" key="2">
    <source>
        <dbReference type="Proteomes" id="UP000316621"/>
    </source>
</evidence>
<keyword evidence="2" id="KW-1185">Reference proteome</keyword>
<dbReference type="EMBL" id="CM010722">
    <property type="protein sequence ID" value="RZC75088.1"/>
    <property type="molecule type" value="Genomic_DNA"/>
</dbReference>